<dbReference type="RefSeq" id="WP_203728905.1">
    <property type="nucleotide sequence ID" value="NZ_BAAATX010000010.1"/>
</dbReference>
<organism evidence="6 7">
    <name type="scientific">Paractinoplanes durhamensis</name>
    <dbReference type="NCBI Taxonomy" id="113563"/>
    <lineage>
        <taxon>Bacteria</taxon>
        <taxon>Bacillati</taxon>
        <taxon>Actinomycetota</taxon>
        <taxon>Actinomycetes</taxon>
        <taxon>Micromonosporales</taxon>
        <taxon>Micromonosporaceae</taxon>
        <taxon>Paractinoplanes</taxon>
    </lineage>
</organism>
<dbReference type="InterPro" id="IPR053140">
    <property type="entry name" value="GDSL_Rv0518-like"/>
</dbReference>
<keyword evidence="2" id="KW-1015">Disulfide bond</keyword>
<evidence type="ECO:0000313" key="7">
    <source>
        <dbReference type="Proteomes" id="UP000637628"/>
    </source>
</evidence>
<dbReference type="Proteomes" id="UP000637628">
    <property type="component" value="Unassembled WGS sequence"/>
</dbReference>
<comment type="caution">
    <text evidence="6">The sequence shown here is derived from an EMBL/GenBank/DDBJ whole genome shotgun (WGS) entry which is preliminary data.</text>
</comment>
<feature type="compositionally biased region" description="Low complexity" evidence="3">
    <location>
        <begin position="29"/>
        <end position="46"/>
    </location>
</feature>
<protein>
    <recommendedName>
        <fullName evidence="5">LamG-like jellyroll fold domain-containing protein</fullName>
    </recommendedName>
</protein>
<keyword evidence="1 4" id="KW-0732">Signal</keyword>
<name>A0ABQ3Z034_9ACTN</name>
<evidence type="ECO:0000313" key="6">
    <source>
        <dbReference type="EMBL" id="GIE03186.1"/>
    </source>
</evidence>
<reference evidence="6 7" key="1">
    <citation type="submission" date="2021-01" db="EMBL/GenBank/DDBJ databases">
        <title>Whole genome shotgun sequence of Actinoplanes durhamensis NBRC 14914.</title>
        <authorList>
            <person name="Komaki H."/>
            <person name="Tamura T."/>
        </authorList>
    </citation>
    <scope>NUCLEOTIDE SEQUENCE [LARGE SCALE GENOMIC DNA]</scope>
    <source>
        <strain evidence="6 7">NBRC 14914</strain>
    </source>
</reference>
<evidence type="ECO:0000256" key="4">
    <source>
        <dbReference type="SAM" id="SignalP"/>
    </source>
</evidence>
<feature type="chain" id="PRO_5045436322" description="LamG-like jellyroll fold domain-containing protein" evidence="4">
    <location>
        <begin position="34"/>
        <end position="2002"/>
    </location>
</feature>
<evidence type="ECO:0000256" key="1">
    <source>
        <dbReference type="ARBA" id="ARBA00022729"/>
    </source>
</evidence>
<feature type="compositionally biased region" description="Polar residues" evidence="3">
    <location>
        <begin position="79"/>
        <end position="102"/>
    </location>
</feature>
<feature type="signal peptide" evidence="4">
    <location>
        <begin position="1"/>
        <end position="33"/>
    </location>
</feature>
<dbReference type="InterPro" id="IPR006558">
    <property type="entry name" value="LamG-like"/>
</dbReference>
<gene>
    <name evidence="6" type="ORF">Adu01nite_45360</name>
</gene>
<dbReference type="InterPro" id="IPR013320">
    <property type="entry name" value="ConA-like_dom_sf"/>
</dbReference>
<dbReference type="SUPFAM" id="SSF49899">
    <property type="entry name" value="Concanavalin A-like lectins/glucanases"/>
    <property type="match status" value="2"/>
</dbReference>
<dbReference type="EMBL" id="BOML01000036">
    <property type="protein sequence ID" value="GIE03186.1"/>
    <property type="molecule type" value="Genomic_DNA"/>
</dbReference>
<sequence>MSRTTQRFRLTAGAAVATLLAAGLAGVGTPAQAATPGRGTPTTANPSKSTPPKDPISDAVRKAKAEGEPVQIPSLLDEYSTTSANPDGTLTRNYSTSPQRVRQGTKWVPIDTTLVKQKDGSYAPKATLSSLSVAAGGGTGLLTLRDGSRSLKFTWPSKLPKPTVDGDTATYAEVYPGVDLQIIADATGYSSMFVVKNAQAAANPALSTINFGLTGSGVELATTKDGGAEATDPKSGEAVFQTGTAVMWDSTPSTGETAAEVAKMDPRTAAGRIGANRSKIPVGLKGGKQSLTLDQKLLTAKTTKYPVYVDPYWSGNPSQIKWARISSNGWNVYNSTSKTGSTSARIGYDNWPESGGAGERAKTYYQMNTAGIKGAEIFEANLYVTERWAASCSNTAAVVYGTAAPSGWGSGSLYWGHEPGKATGVLATVNGRELDCGKKTIRVSPASLKFNVLSYIKTIAKGNKANATFVVQAKDMDDKYSWKQLGYGGGATLSVKYSYKPKLLNGTGSPKTTPSIVDQGKNVTTTHTPTLTAYGVNPKVNGLQENVRVEYQVYKGATRVLTGYSGYSLNGGAYRTASLADGTYTWKATVQNASGLWAGVYTATQTMVIDTVAPKAPTVRSSQFPPNILGGAYTDKGTFVFGNDKTNNVTGYLFGLDIDLANTVYATNKGTAWTATTVLKANTIYYAKADNAGGTGTVVVNGTAGVGFAPITAGAHRVFVKAVDQAGSTSPQTAYTFSAGTQTPSFTYGKQLVSGATFTNTDGTTTTTPAATKVSAKGQIISQAAAWLYFGDGYQLVLSDISSTSKVALGDKATMSFNVPATGAWEIGANLTTGTADGIWDIVLDAGQTTQKTLITGFDGYQPAGGSPRFLHFGVVKDAEGKPMTLNKGAHTLTFTVTGKNAASAGYQAGIDLIRLSPLPICTIDNTANCLNNAATSTLTEGTTPTVTAANADGPGSSFEAADLKAAGWTGGSTVTVNGAKIKLPGVFGTGAKDNMMANGQVVNIPTSGVVNKGNALVFVGFATDGPTNNSTGTINYASTSCGLKSQSFTLSTMPDWTNNTQNPDAVLITPRYNKSNATRVATALHIFSVTVPLQCPGAVVESVVLPVVTGIPQYGVDTLHLFGMGIRPSSAGDSAHWVGTWSAAQDMDAIHTDPGDVVATLNNQTLRVPLRTSIASGGSTQQVRVRLSNAMGKTPVTFGAASIALQDSTTENATAAGTPIKLTFGGAATTTLVPGTEILSDPVTLSVPERTRVLVSVKVNGAITAIAGHKDARAPIYLSAADNVDHTGEAGAGSYTLSQLSGLPYVAGIDVTTSAADPAGALVVFGDQTINSDTAGQDGYQQFDEKLADYIAGADDGTGKVPFGILNQGSSNWGNRVRLPSADTTLAQSALGTIDRSVLNQSNVRTALISAGSTDLLACTGTADACSAPVIAKLSGLAAQIGNFKTDDSSNTGVVLANPSGNIKVYVATLPPFTGTHTAVQESARELVNAAILESNLSGYADGVINFAAAVSTEGDENSDTVGADYLWDDGAGHLYPSDVYYEQLAWEYLASSDRIDRVTDETGTHDGDDSVAAWNFDEGTGTVAKDTGTGVPAGTTHNATLTNVAWGTGRMLDSKAGTFNGTSSFGSTEYKVNTAKSFSVSAWVRLGDKTTDRTVFARGSTGYASLYLQYNKAEDRWLAQMPSATAGGDEVKWFNALSDTIPQVGVWTHLAATYDADLSTLTLYVNGAAETLIEEVTPFNDATGSAYIGRAGTNWFAGDISDVRVWARAVTAGEVDQRAAAEPIADYEFEDDSIATVAKDSSFHANDATLTGGATYEYPGHSGWDIGALNLNGVDGTVSHDGPLLRTDQSFTVAAWVRLDAATWNHAIVSQEGTHVGRFALHWSVDSKAWQFTLSRTDVAAPETDSVVGPTMDAAPIGVWTHVAGVYNAAAGTMTLYINGDPVASNTAVPLSPWQAAGSFLIGRTRWDDHVSDYFPGAVDGVRVYQGAATDDLIKELTAS</sequence>
<dbReference type="SMART" id="SM00560">
    <property type="entry name" value="LamGL"/>
    <property type="match status" value="2"/>
</dbReference>
<dbReference type="Pfam" id="PF13385">
    <property type="entry name" value="Laminin_G_3"/>
    <property type="match status" value="2"/>
</dbReference>
<feature type="domain" description="LamG-like jellyroll fold" evidence="5">
    <location>
        <begin position="1851"/>
        <end position="1994"/>
    </location>
</feature>
<evidence type="ECO:0000259" key="5">
    <source>
        <dbReference type="SMART" id="SM00560"/>
    </source>
</evidence>
<feature type="domain" description="LamG-like jellyroll fold" evidence="5">
    <location>
        <begin position="1638"/>
        <end position="1775"/>
    </location>
</feature>
<proteinExistence type="predicted"/>
<accession>A0ABQ3Z034</accession>
<evidence type="ECO:0000256" key="2">
    <source>
        <dbReference type="ARBA" id="ARBA00023157"/>
    </source>
</evidence>
<feature type="region of interest" description="Disordered" evidence="3">
    <location>
        <begin position="29"/>
        <end position="103"/>
    </location>
</feature>
<dbReference type="Gene3D" id="2.60.120.200">
    <property type="match status" value="2"/>
</dbReference>
<evidence type="ECO:0000256" key="3">
    <source>
        <dbReference type="SAM" id="MobiDB-lite"/>
    </source>
</evidence>
<feature type="compositionally biased region" description="Basic and acidic residues" evidence="3">
    <location>
        <begin position="55"/>
        <end position="67"/>
    </location>
</feature>
<dbReference type="PANTHER" id="PTHR43784:SF2">
    <property type="entry name" value="GDSL-LIKE LIPASE_ACYLHYDROLASE, PUTATIVE (AFU_ORTHOLOGUE AFUA_2G00820)-RELATED"/>
    <property type="match status" value="1"/>
</dbReference>
<dbReference type="PANTHER" id="PTHR43784">
    <property type="entry name" value="GDSL-LIKE LIPASE/ACYLHYDROLASE, PUTATIVE (AFU_ORTHOLOGUE AFUA_2G00820)-RELATED"/>
    <property type="match status" value="1"/>
</dbReference>
<keyword evidence="7" id="KW-1185">Reference proteome</keyword>